<dbReference type="InterPro" id="IPR010699">
    <property type="entry name" value="DUF1275"/>
</dbReference>
<evidence type="ECO:0000256" key="1">
    <source>
        <dbReference type="SAM" id="Phobius"/>
    </source>
</evidence>
<proteinExistence type="predicted"/>
<comment type="caution">
    <text evidence="2">The sequence shown here is derived from an EMBL/GenBank/DDBJ whole genome shotgun (WGS) entry which is preliminary data.</text>
</comment>
<organism evidence="2 3">
    <name type="scientific">Rhodococcus erythropolis</name>
    <name type="common">Arthrobacter picolinophilus</name>
    <dbReference type="NCBI Taxonomy" id="1833"/>
    <lineage>
        <taxon>Bacteria</taxon>
        <taxon>Bacillati</taxon>
        <taxon>Actinomycetota</taxon>
        <taxon>Actinomycetes</taxon>
        <taxon>Mycobacteriales</taxon>
        <taxon>Nocardiaceae</taxon>
        <taxon>Rhodococcus</taxon>
        <taxon>Rhodococcus erythropolis group</taxon>
    </lineage>
</organism>
<feature type="transmembrane region" description="Helical" evidence="1">
    <location>
        <begin position="36"/>
        <end position="62"/>
    </location>
</feature>
<protein>
    <submittedName>
        <fullName evidence="2">DUF1275 domain-containing protein</fullName>
    </submittedName>
</protein>
<dbReference type="RefSeq" id="WP_019747236.1">
    <property type="nucleotide sequence ID" value="NZ_CP176579.1"/>
</dbReference>
<name>A0A8I0ZR94_RHOER</name>
<keyword evidence="1" id="KW-0812">Transmembrane</keyword>
<dbReference type="AlphaFoldDB" id="A0A8I0ZR94"/>
<feature type="transmembrane region" description="Helical" evidence="1">
    <location>
        <begin position="93"/>
        <end position="110"/>
    </location>
</feature>
<reference evidence="2 3" key="1">
    <citation type="submission" date="2020-12" db="EMBL/GenBank/DDBJ databases">
        <title>Draft genome sequence of furan degrading bacterial strain FUR100.</title>
        <authorList>
            <person name="Woiski C."/>
        </authorList>
    </citation>
    <scope>NUCLEOTIDE SEQUENCE [LARGE SCALE GENOMIC DNA]</scope>
    <source>
        <strain evidence="2 3">FUR100</strain>
    </source>
</reference>
<keyword evidence="1" id="KW-1133">Transmembrane helix</keyword>
<dbReference type="EMBL" id="JAECSB010000061">
    <property type="protein sequence ID" value="MBH5144379.1"/>
    <property type="molecule type" value="Genomic_DNA"/>
</dbReference>
<feature type="transmembrane region" description="Helical" evidence="1">
    <location>
        <begin position="69"/>
        <end position="87"/>
    </location>
</feature>
<gene>
    <name evidence="2" type="ORF">I3517_17355</name>
</gene>
<keyword evidence="3" id="KW-1185">Reference proteome</keyword>
<evidence type="ECO:0000313" key="2">
    <source>
        <dbReference type="EMBL" id="MBH5144379.1"/>
    </source>
</evidence>
<dbReference type="Pfam" id="PF06912">
    <property type="entry name" value="DUF1275"/>
    <property type="match status" value="1"/>
</dbReference>
<keyword evidence="1" id="KW-0472">Membrane</keyword>
<accession>A0A8I0ZR94</accession>
<dbReference type="Proteomes" id="UP000627573">
    <property type="component" value="Unassembled WGS sequence"/>
</dbReference>
<sequence length="190" mass="19950">MNLYVGFLDSFAIFLIGGIFISSGNAAITPIDTWSINLPVLVGTIASALIGFVLGVVIATLLASHRGRVLLTATLLLTVAGLTMLFMPGPVVVAFPVALAVGAVNVLLGTRGQLADATREVTKKWLSHNTIQPIRRRVHSSAGFIGGVAVGALSYRLLAEASLWLALAGSIAMMALTRRRPTENTATTNR</sequence>
<evidence type="ECO:0000313" key="3">
    <source>
        <dbReference type="Proteomes" id="UP000627573"/>
    </source>
</evidence>